<dbReference type="Proteomes" id="UP000677228">
    <property type="component" value="Unassembled WGS sequence"/>
</dbReference>
<dbReference type="EMBL" id="CAJOBA010050578">
    <property type="protein sequence ID" value="CAF4235789.1"/>
    <property type="molecule type" value="Genomic_DNA"/>
</dbReference>
<dbReference type="PANTHER" id="PTHR31598:SF1">
    <property type="entry name" value="DYNEIN REGULATORY COMPLEX PROTEIN 10"/>
    <property type="match status" value="1"/>
</dbReference>
<reference evidence="12" key="1">
    <citation type="submission" date="2021-02" db="EMBL/GenBank/DDBJ databases">
        <authorList>
            <person name="Nowell W R."/>
        </authorList>
    </citation>
    <scope>NUCLEOTIDE SEQUENCE</scope>
</reference>
<comment type="function">
    <text evidence="1">Component of the nexin-dynein regulatory complex (N-DRC), a key regulator of ciliary/flagellar motility which maintains the alignment and integrity of the distal axoneme and regulates microtubule sliding in motile axonemes.</text>
</comment>
<name>A0A8S2SK61_9BILA</name>
<evidence type="ECO:0000256" key="7">
    <source>
        <dbReference type="ARBA" id="ARBA00023069"/>
    </source>
</evidence>
<evidence type="ECO:0000313" key="13">
    <source>
        <dbReference type="Proteomes" id="UP000682733"/>
    </source>
</evidence>
<keyword evidence="5" id="KW-0963">Cytoplasm</keyword>
<keyword evidence="7" id="KW-0969">Cilium</keyword>
<comment type="similarity">
    <text evidence="3">Belongs to the DRC10 family.</text>
</comment>
<evidence type="ECO:0000256" key="8">
    <source>
        <dbReference type="ARBA" id="ARBA00023212"/>
    </source>
</evidence>
<evidence type="ECO:0000256" key="5">
    <source>
        <dbReference type="ARBA" id="ARBA00022490"/>
    </source>
</evidence>
<evidence type="ECO:0000256" key="2">
    <source>
        <dbReference type="ARBA" id="ARBA00004611"/>
    </source>
</evidence>
<dbReference type="AlphaFoldDB" id="A0A8S2SK61"/>
<keyword evidence="8" id="KW-0206">Cytoskeleton</keyword>
<evidence type="ECO:0000256" key="9">
    <source>
        <dbReference type="ARBA" id="ARBA00023273"/>
    </source>
</evidence>
<keyword evidence="6" id="KW-0282">Flagellum</keyword>
<evidence type="ECO:0000256" key="6">
    <source>
        <dbReference type="ARBA" id="ARBA00022846"/>
    </source>
</evidence>
<sequence length="253" mass="30575">MFGFGGLLKPFNTMRVLIPKGIRLSHVLYYVERVLSTLSLYTLDILRVYLQRIRTNLSHHYNIKVRNDEIRKIQADLNNVERNQQDLLKRIKMETESVEASELKNSEGRRHKIQLDINQYRTKLQEQQQRNKKAESDLRREKWRNETGLETWLTKYDNEMRQKQDEYDEIEAQYTEEKRLLMELEERFDKLKTEYLQIMAERAAEEERLAAEKALRERRWRAAGNIQRFWNGFKVRKGLKIKKKKKGKKGKSK</sequence>
<keyword evidence="9" id="KW-0966">Cell projection</keyword>
<dbReference type="InterPro" id="IPR042815">
    <property type="entry name" value="DRC10"/>
</dbReference>
<evidence type="ECO:0000313" key="12">
    <source>
        <dbReference type="EMBL" id="CAF4235789.1"/>
    </source>
</evidence>
<dbReference type="EMBL" id="CAJNOK010028778">
    <property type="protein sequence ID" value="CAF1439178.1"/>
    <property type="molecule type" value="Genomic_DNA"/>
</dbReference>
<accession>A0A8S2SK61</accession>
<gene>
    <name evidence="11" type="ORF">OVA965_LOCUS34369</name>
    <name evidence="12" type="ORF">TMI583_LOCUS35285</name>
</gene>
<comment type="subcellular location">
    <subcellularLocation>
        <location evidence="2">Cytoplasm</location>
        <location evidence="2">Cytoskeleton</location>
        <location evidence="2">Flagellum axoneme</location>
    </subcellularLocation>
</comment>
<evidence type="ECO:0000256" key="10">
    <source>
        <dbReference type="SAM" id="Coils"/>
    </source>
</evidence>
<dbReference type="Proteomes" id="UP000682733">
    <property type="component" value="Unassembled WGS sequence"/>
</dbReference>
<organism evidence="12 13">
    <name type="scientific">Didymodactylos carnosus</name>
    <dbReference type="NCBI Taxonomy" id="1234261"/>
    <lineage>
        <taxon>Eukaryota</taxon>
        <taxon>Metazoa</taxon>
        <taxon>Spiralia</taxon>
        <taxon>Gnathifera</taxon>
        <taxon>Rotifera</taxon>
        <taxon>Eurotatoria</taxon>
        <taxon>Bdelloidea</taxon>
        <taxon>Philodinida</taxon>
        <taxon>Philodinidae</taxon>
        <taxon>Didymodactylos</taxon>
    </lineage>
</organism>
<evidence type="ECO:0000313" key="11">
    <source>
        <dbReference type="EMBL" id="CAF1439178.1"/>
    </source>
</evidence>
<evidence type="ECO:0000256" key="1">
    <source>
        <dbReference type="ARBA" id="ARBA00003029"/>
    </source>
</evidence>
<keyword evidence="10" id="KW-0175">Coiled coil</keyword>
<dbReference type="PANTHER" id="PTHR31598">
    <property type="entry name" value="IQ DOMAIN-CONTAINING PROTEIN D"/>
    <property type="match status" value="1"/>
</dbReference>
<feature type="coiled-coil region" evidence="10">
    <location>
        <begin position="63"/>
        <end position="201"/>
    </location>
</feature>
<protein>
    <recommendedName>
        <fullName evidence="4">Dynein regulatory complex protein 10</fullName>
    </recommendedName>
</protein>
<proteinExistence type="inferred from homology"/>
<dbReference type="Gene3D" id="1.10.287.1490">
    <property type="match status" value="1"/>
</dbReference>
<evidence type="ECO:0000256" key="3">
    <source>
        <dbReference type="ARBA" id="ARBA00009071"/>
    </source>
</evidence>
<evidence type="ECO:0000256" key="4">
    <source>
        <dbReference type="ARBA" id="ARBA00021752"/>
    </source>
</evidence>
<comment type="caution">
    <text evidence="12">The sequence shown here is derived from an EMBL/GenBank/DDBJ whole genome shotgun (WGS) entry which is preliminary data.</text>
</comment>